<protein>
    <submittedName>
        <fullName evidence="9">Cytochrome P450</fullName>
    </submittedName>
</protein>
<evidence type="ECO:0000313" key="10">
    <source>
        <dbReference type="Proteomes" id="UP000307943"/>
    </source>
</evidence>
<reference evidence="9 10" key="1">
    <citation type="submission" date="2019-05" db="EMBL/GenBank/DDBJ databases">
        <title>We sequenced the genome of Paenibacillus hemerocallicola KCTC 33185 for further insight into its adaptation and study the phylogeny of Paenibacillus.</title>
        <authorList>
            <person name="Narsing Rao M.P."/>
        </authorList>
    </citation>
    <scope>NUCLEOTIDE SEQUENCE [LARGE SCALE GENOMIC DNA]</scope>
    <source>
        <strain evidence="9 10">KCTC 33185</strain>
    </source>
</reference>
<evidence type="ECO:0000256" key="8">
    <source>
        <dbReference type="RuleBase" id="RU000461"/>
    </source>
</evidence>
<dbReference type="AlphaFoldDB" id="A0A5C4SW95"/>
<evidence type="ECO:0000256" key="5">
    <source>
        <dbReference type="ARBA" id="ARBA00023004"/>
    </source>
</evidence>
<organism evidence="9 10">
    <name type="scientific">Paenibacillus hemerocallicola</name>
    <dbReference type="NCBI Taxonomy" id="1172614"/>
    <lineage>
        <taxon>Bacteria</taxon>
        <taxon>Bacillati</taxon>
        <taxon>Bacillota</taxon>
        <taxon>Bacilli</taxon>
        <taxon>Bacillales</taxon>
        <taxon>Paenibacillaceae</taxon>
        <taxon>Paenibacillus</taxon>
    </lineage>
</organism>
<dbReference type="InterPro" id="IPR001128">
    <property type="entry name" value="Cyt_P450"/>
</dbReference>
<comment type="cofactor">
    <cofactor evidence="7">
        <name>heme</name>
        <dbReference type="ChEBI" id="CHEBI:30413"/>
    </cofactor>
</comment>
<keyword evidence="2 7" id="KW-0349">Heme</keyword>
<keyword evidence="6 8" id="KW-0503">Monooxygenase</keyword>
<dbReference type="InterPro" id="IPR017972">
    <property type="entry name" value="Cyt_P450_CS"/>
</dbReference>
<evidence type="ECO:0000256" key="6">
    <source>
        <dbReference type="ARBA" id="ARBA00023033"/>
    </source>
</evidence>
<dbReference type="GO" id="GO:0004497">
    <property type="term" value="F:monooxygenase activity"/>
    <property type="evidence" value="ECO:0007669"/>
    <property type="project" value="UniProtKB-KW"/>
</dbReference>
<dbReference type="PROSITE" id="PS00086">
    <property type="entry name" value="CYTOCHROME_P450"/>
    <property type="match status" value="1"/>
</dbReference>
<dbReference type="InterPro" id="IPR036396">
    <property type="entry name" value="Cyt_P450_sf"/>
</dbReference>
<evidence type="ECO:0000256" key="3">
    <source>
        <dbReference type="ARBA" id="ARBA00022723"/>
    </source>
</evidence>
<dbReference type="InterPro" id="IPR002401">
    <property type="entry name" value="Cyt_P450_E_grp-I"/>
</dbReference>
<dbReference type="PANTHER" id="PTHR24291">
    <property type="entry name" value="CYTOCHROME P450 FAMILY 4"/>
    <property type="match status" value="1"/>
</dbReference>
<name>A0A5C4SW95_9BACL</name>
<dbReference type="Pfam" id="PF00067">
    <property type="entry name" value="p450"/>
    <property type="match status" value="1"/>
</dbReference>
<dbReference type="GO" id="GO:0020037">
    <property type="term" value="F:heme binding"/>
    <property type="evidence" value="ECO:0007669"/>
    <property type="project" value="InterPro"/>
</dbReference>
<dbReference type="PANTHER" id="PTHR24291:SF50">
    <property type="entry name" value="BIFUNCTIONAL ALBAFLAVENONE MONOOXYGENASE_TERPENE SYNTHASE"/>
    <property type="match status" value="1"/>
</dbReference>
<dbReference type="Proteomes" id="UP000307943">
    <property type="component" value="Unassembled WGS sequence"/>
</dbReference>
<feature type="binding site" description="axial binding residue" evidence="7">
    <location>
        <position position="398"/>
    </location>
    <ligand>
        <name>heme</name>
        <dbReference type="ChEBI" id="CHEBI:30413"/>
    </ligand>
    <ligandPart>
        <name>Fe</name>
        <dbReference type="ChEBI" id="CHEBI:18248"/>
    </ligandPart>
</feature>
<keyword evidence="4 8" id="KW-0560">Oxidoreductase</keyword>
<keyword evidence="3 7" id="KW-0479">Metal-binding</keyword>
<gene>
    <name evidence="9" type="ORF">FE784_38950</name>
</gene>
<dbReference type="EMBL" id="VDCQ01000108">
    <property type="protein sequence ID" value="TNJ56293.1"/>
    <property type="molecule type" value="Genomic_DNA"/>
</dbReference>
<dbReference type="PRINTS" id="PR00385">
    <property type="entry name" value="P450"/>
</dbReference>
<comment type="caution">
    <text evidence="9">The sequence shown here is derived from an EMBL/GenBank/DDBJ whole genome shotgun (WGS) entry which is preliminary data.</text>
</comment>
<dbReference type="PRINTS" id="PR00463">
    <property type="entry name" value="EP450I"/>
</dbReference>
<dbReference type="InterPro" id="IPR050196">
    <property type="entry name" value="Cytochrome_P450_Monoox"/>
</dbReference>
<keyword evidence="5 7" id="KW-0408">Iron</keyword>
<keyword evidence="10" id="KW-1185">Reference proteome</keyword>
<evidence type="ECO:0000256" key="1">
    <source>
        <dbReference type="ARBA" id="ARBA00010617"/>
    </source>
</evidence>
<dbReference type="Gene3D" id="1.10.630.10">
    <property type="entry name" value="Cytochrome P450"/>
    <property type="match status" value="1"/>
</dbReference>
<evidence type="ECO:0000256" key="7">
    <source>
        <dbReference type="PIRSR" id="PIRSR602401-1"/>
    </source>
</evidence>
<dbReference type="SUPFAM" id="SSF48264">
    <property type="entry name" value="Cytochrome P450"/>
    <property type="match status" value="1"/>
</dbReference>
<accession>A0A5C4SW95</accession>
<comment type="similarity">
    <text evidence="1 8">Belongs to the cytochrome P450 family.</text>
</comment>
<dbReference type="RefSeq" id="WP_139607691.1">
    <property type="nucleotide sequence ID" value="NZ_VDCQ01000108.1"/>
</dbReference>
<evidence type="ECO:0000313" key="9">
    <source>
        <dbReference type="EMBL" id="TNJ56293.1"/>
    </source>
</evidence>
<dbReference type="GO" id="GO:0005506">
    <property type="term" value="F:iron ion binding"/>
    <property type="evidence" value="ECO:0007669"/>
    <property type="project" value="InterPro"/>
</dbReference>
<proteinExistence type="inferred from homology"/>
<sequence length="452" mass="51225">MSAKTAPGPRGLPITGNLLAFRKDPLHFLEQSFREYGELVHLRFGPSRHLYLLTEPDLIKEVLLTKQQHFRKAKGLQTAKAVVGEGILTSEKEKHLRQRRLMQPSFRKDRISAYGEAMVRHAERMTSQWETGQTRVITEDMMQLTLDIIMETMFGSRLEEEIVGGIGRAIDVGMKYVSTRASSFIDLPASLPTKSNREFQEASKLLDGVIYSIIEKRRKQPAGEAGTGRKDLLSMLLAARDEDGSAMTDEQVRDEVMTIFLAGHETTANTLSWTWYLLALNPEAERKLHAELDSVLQGRLPTPEDLDKLEYLQLLLWESMRLYPAVWAINREVVDEVEIGGHTFRPGDTIMMSQYVMHRNPAYYDNPEEFRPERFEGDFMKTIPQFAYFPFGGGPRVCIGNNFAMMEAALLIATVGQRFGLRLADGHPPVELEPLVTLRPKNGLSMIVEARG</sequence>
<dbReference type="OrthoDB" id="9789468at2"/>
<evidence type="ECO:0000256" key="4">
    <source>
        <dbReference type="ARBA" id="ARBA00023002"/>
    </source>
</evidence>
<evidence type="ECO:0000256" key="2">
    <source>
        <dbReference type="ARBA" id="ARBA00022617"/>
    </source>
</evidence>
<dbReference type="CDD" id="cd20620">
    <property type="entry name" value="CYP132-like"/>
    <property type="match status" value="1"/>
</dbReference>
<dbReference type="GO" id="GO:0016705">
    <property type="term" value="F:oxidoreductase activity, acting on paired donors, with incorporation or reduction of molecular oxygen"/>
    <property type="evidence" value="ECO:0007669"/>
    <property type="project" value="InterPro"/>
</dbReference>